<evidence type="ECO:0000313" key="2">
    <source>
        <dbReference type="Proteomes" id="UP000471031"/>
    </source>
</evidence>
<dbReference type="EMBL" id="WXEX01000008">
    <property type="protein sequence ID" value="MZP43419.1"/>
    <property type="molecule type" value="Genomic_DNA"/>
</dbReference>
<organism evidence="1 2">
    <name type="scientific">Heliomicrobium gestii</name>
    <name type="common">Heliobacterium gestii</name>
    <dbReference type="NCBI Taxonomy" id="2699"/>
    <lineage>
        <taxon>Bacteria</taxon>
        <taxon>Bacillati</taxon>
        <taxon>Bacillota</taxon>
        <taxon>Clostridia</taxon>
        <taxon>Eubacteriales</taxon>
        <taxon>Heliobacteriaceae</taxon>
        <taxon>Heliomicrobium</taxon>
    </lineage>
</organism>
<keyword evidence="2" id="KW-1185">Reference proteome</keyword>
<sequence>MGHIPWRLLLLTAFVGSLLILSGCSAPSTETMKAPDLKNVVDKVQGFSKSEVANRLKEALQKKIDETKAKNDKLVNPDGTINWDEMGRTELVDLTIASILDWEYKATVQANGAIEVKQVDKRTGETKVFATYTVQFVNGQLTVN</sequence>
<name>A0A845LFP1_HELGE</name>
<evidence type="ECO:0000313" key="1">
    <source>
        <dbReference type="EMBL" id="MZP43419.1"/>
    </source>
</evidence>
<comment type="caution">
    <text evidence="1">The sequence shown here is derived from an EMBL/GenBank/DDBJ whole genome shotgun (WGS) entry which is preliminary data.</text>
</comment>
<accession>A0A845LFP1</accession>
<gene>
    <name evidence="1" type="ORF">GTO89_10245</name>
</gene>
<dbReference type="OrthoDB" id="2082131at2"/>
<dbReference type="Proteomes" id="UP000471031">
    <property type="component" value="Unassembled WGS sequence"/>
</dbReference>
<evidence type="ECO:0008006" key="3">
    <source>
        <dbReference type="Google" id="ProtNLM"/>
    </source>
</evidence>
<proteinExistence type="predicted"/>
<protein>
    <recommendedName>
        <fullName evidence="3">Lipoprotein</fullName>
    </recommendedName>
</protein>
<reference evidence="1 2" key="1">
    <citation type="submission" date="2020-01" db="EMBL/GenBank/DDBJ databases">
        <title>Whole genome sequence of Heliobacterium gestii DSM 11169.</title>
        <authorList>
            <person name="Kyndt J.A."/>
            <person name="Meyer T.E."/>
        </authorList>
    </citation>
    <scope>NUCLEOTIDE SEQUENCE [LARGE SCALE GENOMIC DNA]</scope>
    <source>
        <strain evidence="1 2">DSM 11169</strain>
    </source>
</reference>
<dbReference type="RefSeq" id="WP_161261997.1">
    <property type="nucleotide sequence ID" value="NZ_JAFBDC010000007.1"/>
</dbReference>
<dbReference type="PROSITE" id="PS51257">
    <property type="entry name" value="PROKAR_LIPOPROTEIN"/>
    <property type="match status" value="1"/>
</dbReference>
<dbReference type="AlphaFoldDB" id="A0A845LFP1"/>